<name>A0A2T5EDN2_VIBSP</name>
<gene>
    <name evidence="1" type="ORF">CWO36_17240</name>
</gene>
<reference evidence="1 2" key="1">
    <citation type="submission" date="2017-11" db="EMBL/GenBank/DDBJ databases">
        <title>Population delineation of vibrios coincides with oyster pathogenicity.</title>
        <authorList>
            <person name="Bruto M."/>
            <person name="Labreuche Y."/>
            <person name="James A."/>
            <person name="Piel D."/>
            <person name="Chenivesse S."/>
            <person name="Petton B."/>
            <person name="Polz M.F."/>
            <person name="Le Roux F."/>
        </authorList>
    </citation>
    <scope>NUCLEOTIDE SEQUENCE [LARGE SCALE GENOMIC DNA]</scope>
    <source>
        <strain evidence="1 2">1F_55</strain>
    </source>
</reference>
<organism evidence="1 2">
    <name type="scientific">Vibrio splendidus</name>
    <dbReference type="NCBI Taxonomy" id="29497"/>
    <lineage>
        <taxon>Bacteria</taxon>
        <taxon>Pseudomonadati</taxon>
        <taxon>Pseudomonadota</taxon>
        <taxon>Gammaproteobacteria</taxon>
        <taxon>Vibrionales</taxon>
        <taxon>Vibrionaceae</taxon>
        <taxon>Vibrio</taxon>
    </lineage>
</organism>
<proteinExistence type="predicted"/>
<dbReference type="EMBL" id="PIGA01000030">
    <property type="protein sequence ID" value="PTP17451.1"/>
    <property type="molecule type" value="Genomic_DNA"/>
</dbReference>
<dbReference type="AlphaFoldDB" id="A0A2T5EDN2"/>
<sequence>MYRAIRSEIESVLQEIGQDHVNDYDYLMTSLNFVNVAEDIEYQKKYRKFWVMRYISPESEFNKKYFEFLEKNKNNSGLSFAEACNHFDGATTDRGGEKSSFQFSFITKLMHMIDGVFPIYDSKVRDFYFIPENSAAYDEKKQVSIALVDYLRYEQRKANLSNEIKESIRYFRQRFSPSDFSDQKILDSLIWGYVKSREKRITKHLNGTKTFG</sequence>
<evidence type="ECO:0000313" key="1">
    <source>
        <dbReference type="EMBL" id="PTP17451.1"/>
    </source>
</evidence>
<evidence type="ECO:0000313" key="2">
    <source>
        <dbReference type="Proteomes" id="UP000244080"/>
    </source>
</evidence>
<accession>A0A2T5EDN2</accession>
<dbReference type="RefSeq" id="WP_017087392.1">
    <property type="nucleotide sequence ID" value="NZ_CAWNZY010000041.1"/>
</dbReference>
<protein>
    <submittedName>
        <fullName evidence="1">Uncharacterized protein</fullName>
    </submittedName>
</protein>
<dbReference type="Proteomes" id="UP000244080">
    <property type="component" value="Unassembled WGS sequence"/>
</dbReference>
<comment type="caution">
    <text evidence="1">The sequence shown here is derived from an EMBL/GenBank/DDBJ whole genome shotgun (WGS) entry which is preliminary data.</text>
</comment>